<feature type="region of interest" description="Disordered" evidence="1">
    <location>
        <begin position="891"/>
        <end position="924"/>
    </location>
</feature>
<keyword evidence="2" id="KW-0472">Membrane</keyword>
<keyword evidence="2" id="KW-1133">Transmembrane helix</keyword>
<reference evidence="4 5" key="1">
    <citation type="submission" date="2024-04" db="EMBL/GenBank/DDBJ databases">
        <title>draft genome sequnece of Flavobacterium buctense JCM 30750.</title>
        <authorList>
            <person name="Kim D.-U."/>
        </authorList>
    </citation>
    <scope>NUCLEOTIDE SEQUENCE [LARGE SCALE GENOMIC DNA]</scope>
    <source>
        <strain evidence="4 5">JCM 30750</strain>
    </source>
</reference>
<evidence type="ECO:0000256" key="1">
    <source>
        <dbReference type="SAM" id="MobiDB-lite"/>
    </source>
</evidence>
<dbReference type="InterPro" id="IPR052894">
    <property type="entry name" value="AsmA-related"/>
</dbReference>
<dbReference type="Proteomes" id="UP001491349">
    <property type="component" value="Unassembled WGS sequence"/>
</dbReference>
<feature type="transmembrane region" description="Helical" evidence="2">
    <location>
        <begin position="12"/>
        <end position="34"/>
    </location>
</feature>
<dbReference type="PANTHER" id="PTHR30441">
    <property type="entry name" value="DUF748 DOMAIN-CONTAINING PROTEIN"/>
    <property type="match status" value="1"/>
</dbReference>
<organism evidence="4 5">
    <name type="scientific">Flavobacterium buctense</name>
    <dbReference type="NCBI Taxonomy" id="1648146"/>
    <lineage>
        <taxon>Bacteria</taxon>
        <taxon>Pseudomonadati</taxon>
        <taxon>Bacteroidota</taxon>
        <taxon>Flavobacteriia</taxon>
        <taxon>Flavobacteriales</taxon>
        <taxon>Flavobacteriaceae</taxon>
        <taxon>Flavobacterium</taxon>
    </lineage>
</organism>
<dbReference type="Pfam" id="PF05170">
    <property type="entry name" value="AsmA"/>
    <property type="match status" value="1"/>
</dbReference>
<proteinExistence type="predicted"/>
<keyword evidence="2" id="KW-0812">Transmembrane</keyword>
<sequence>MKKPPKAVIVKILKVTGITFGSIILFLFLMPILFPGKIAEEVKAFANKKLNGELNFKEANLSFFNHFPSLTLTLTDFSLKGSAPYQKETLISANEVSFGIDIRSLIFDKSVTIDKVFVSNALINVKVNAKGEANYNVYIAEEETKPKDTTSNTSLRLDKIAIEDSHLVYNDQSTKVLIDANGFNYIGNGDLDQSIFDIYTEAEIEDFDFTYDGQQYLKNKKVKADLITKINTNSLAFVFQQNNLKINKLPVEFNGKFDFLSNGYDMDFNIKSEDSKLNDFFTALPPAYVTWLDKTKVKGRTDLSFTLKGKYIASKNQKPDVAFNMKIRDGLIEYKDAPFPVSNIFLNFDTKLPSLDTEKLKVNIDSIFFNVDKDYVKAIIKSEGLSKPYISARINSKIDLAQMDKAFGLENMDLRGVLNMDIKSIGVYDKKNAKIPVTNGKINFKNGYVKTDYYPNPIQNINVIATILDKKGSLEDLSINITPASFEFEGKPIFVNAKLQNFENIKYDIKAKGELDLGKIYKVFSQKGLDVEGYVNADVSFKGSQDDATNGRYAKLQNKGTLILKNIKTTSEYLPKPFVIKEGTFVFNQDKMNFNDFIAAYGQSDFKMNGYLQNVIDFVLTDKAILKGNLELHSDFINVDEFMAQTIAVTDTIENTEANATPAGVVVIPSNFDLQFNATANKINFDGLTIDNLKGNMKINKGQLELKQSGFDLIGSNVKMDLVYGSQSTEKAFFDFKVLAKEFDIKRAYNEVKMFKEMASAAESAEGIVSLDYKVAGILDANMQPVYPSLTGSGVLSVKKVKMKGFKLFGAVSKKTGKDAIKNPDLSQVDIKTTIKNNIINIERFKFKVAGFRPRIEGQTSFDGNLNIKMRLGLPPFGIIGIPIKVTGTQDNPKVKLGRQTEDLQETEYEGDVPQPISAEVKPQ</sequence>
<dbReference type="EMBL" id="JBBPCB010000001">
    <property type="protein sequence ID" value="MEK8179383.1"/>
    <property type="molecule type" value="Genomic_DNA"/>
</dbReference>
<evidence type="ECO:0000259" key="3">
    <source>
        <dbReference type="Pfam" id="PF05170"/>
    </source>
</evidence>
<evidence type="ECO:0000313" key="5">
    <source>
        <dbReference type="Proteomes" id="UP001491349"/>
    </source>
</evidence>
<name>A0ABU9DYA4_9FLAO</name>
<keyword evidence="5" id="KW-1185">Reference proteome</keyword>
<evidence type="ECO:0000313" key="4">
    <source>
        <dbReference type="EMBL" id="MEK8179383.1"/>
    </source>
</evidence>
<accession>A0ABU9DYA4</accession>
<dbReference type="PANTHER" id="PTHR30441:SF8">
    <property type="entry name" value="DUF748 DOMAIN-CONTAINING PROTEIN"/>
    <property type="match status" value="1"/>
</dbReference>
<comment type="caution">
    <text evidence="4">The sequence shown here is derived from an EMBL/GenBank/DDBJ whole genome shotgun (WGS) entry which is preliminary data.</text>
</comment>
<gene>
    <name evidence="4" type="ORF">WMW71_03435</name>
</gene>
<feature type="domain" description="AsmA" evidence="3">
    <location>
        <begin position="11"/>
        <end position="176"/>
    </location>
</feature>
<dbReference type="InterPro" id="IPR007844">
    <property type="entry name" value="AsmA"/>
</dbReference>
<protein>
    <submittedName>
        <fullName evidence="4">AsmA family protein</fullName>
    </submittedName>
</protein>
<evidence type="ECO:0000256" key="2">
    <source>
        <dbReference type="SAM" id="Phobius"/>
    </source>
</evidence>
<dbReference type="RefSeq" id="WP_187659498.1">
    <property type="nucleotide sequence ID" value="NZ_JACTAB010000001.1"/>
</dbReference>